<organism evidence="2 3">
    <name type="scientific">Aspergillus keveii</name>
    <dbReference type="NCBI Taxonomy" id="714993"/>
    <lineage>
        <taxon>Eukaryota</taxon>
        <taxon>Fungi</taxon>
        <taxon>Dikarya</taxon>
        <taxon>Ascomycota</taxon>
        <taxon>Pezizomycotina</taxon>
        <taxon>Eurotiomycetes</taxon>
        <taxon>Eurotiomycetidae</taxon>
        <taxon>Eurotiales</taxon>
        <taxon>Aspergillaceae</taxon>
        <taxon>Aspergillus</taxon>
        <taxon>Aspergillus subgen. Nidulantes</taxon>
    </lineage>
</organism>
<feature type="signal peptide" evidence="1">
    <location>
        <begin position="1"/>
        <end position="19"/>
    </location>
</feature>
<evidence type="ECO:0008006" key="4">
    <source>
        <dbReference type="Google" id="ProtNLM"/>
    </source>
</evidence>
<comment type="caution">
    <text evidence="2">The sequence shown here is derived from an EMBL/GenBank/DDBJ whole genome shotgun (WGS) entry which is preliminary data.</text>
</comment>
<sequence>MRASILTCTSALLLGAASATNNLASVLLCHDTSGKCGYYFEYNGAGGLQEIRYTASGSGCAGAAAFEHTNSAGFWERVAILPPYDCGGVAMGFNPTGKEICLEDATYRNSDRGYLAARCRNEFGGEWDLNESSVEEVFQGVGDILV</sequence>
<proteinExistence type="predicted"/>
<evidence type="ECO:0000313" key="3">
    <source>
        <dbReference type="Proteomes" id="UP001610563"/>
    </source>
</evidence>
<name>A0ABR4FXZ3_9EURO</name>
<evidence type="ECO:0000313" key="2">
    <source>
        <dbReference type="EMBL" id="KAL2788138.1"/>
    </source>
</evidence>
<dbReference type="Proteomes" id="UP001610563">
    <property type="component" value="Unassembled WGS sequence"/>
</dbReference>
<reference evidence="2 3" key="1">
    <citation type="submission" date="2024-07" db="EMBL/GenBank/DDBJ databases">
        <title>Section-level genome sequencing and comparative genomics of Aspergillus sections Usti and Cavernicolus.</title>
        <authorList>
            <consortium name="Lawrence Berkeley National Laboratory"/>
            <person name="Nybo J.L."/>
            <person name="Vesth T.C."/>
            <person name="Theobald S."/>
            <person name="Frisvad J.C."/>
            <person name="Larsen T.O."/>
            <person name="Kjaerboelling I."/>
            <person name="Rothschild-Mancinelli K."/>
            <person name="Lyhne E.K."/>
            <person name="Kogle M.E."/>
            <person name="Barry K."/>
            <person name="Clum A."/>
            <person name="Na H."/>
            <person name="Ledsgaard L."/>
            <person name="Lin J."/>
            <person name="Lipzen A."/>
            <person name="Kuo A."/>
            <person name="Riley R."/>
            <person name="Mondo S."/>
            <person name="Labutti K."/>
            <person name="Haridas S."/>
            <person name="Pangalinan J."/>
            <person name="Salamov A.A."/>
            <person name="Simmons B.A."/>
            <person name="Magnuson J.K."/>
            <person name="Chen J."/>
            <person name="Drula E."/>
            <person name="Henrissat B."/>
            <person name="Wiebenga A."/>
            <person name="Lubbers R.J."/>
            <person name="Gomes A.C."/>
            <person name="Makela M.R."/>
            <person name="Stajich J."/>
            <person name="Grigoriev I.V."/>
            <person name="Mortensen U.H."/>
            <person name="De Vries R.P."/>
            <person name="Baker S.E."/>
            <person name="Andersen M.R."/>
        </authorList>
    </citation>
    <scope>NUCLEOTIDE SEQUENCE [LARGE SCALE GENOMIC DNA]</scope>
    <source>
        <strain evidence="2 3">CBS 209.92</strain>
    </source>
</reference>
<protein>
    <recommendedName>
        <fullName evidence="4">Cyanovirin-N domain-containing protein</fullName>
    </recommendedName>
</protein>
<keyword evidence="3" id="KW-1185">Reference proteome</keyword>
<keyword evidence="1" id="KW-0732">Signal</keyword>
<dbReference type="EMBL" id="JBFTWV010000084">
    <property type="protein sequence ID" value="KAL2788138.1"/>
    <property type="molecule type" value="Genomic_DNA"/>
</dbReference>
<accession>A0ABR4FXZ3</accession>
<evidence type="ECO:0000256" key="1">
    <source>
        <dbReference type="SAM" id="SignalP"/>
    </source>
</evidence>
<gene>
    <name evidence="2" type="ORF">BJX66DRAFT_340531</name>
</gene>
<feature type="chain" id="PRO_5045399144" description="Cyanovirin-N domain-containing protein" evidence="1">
    <location>
        <begin position="20"/>
        <end position="146"/>
    </location>
</feature>